<dbReference type="EMBL" id="OU895877">
    <property type="protein sequence ID" value="CAG9800197.1"/>
    <property type="molecule type" value="Genomic_DNA"/>
</dbReference>
<gene>
    <name evidence="6" type="ORF">CHIRRI_LOCUS3147</name>
</gene>
<dbReference type="Proteomes" id="UP001153620">
    <property type="component" value="Chromosome 1"/>
</dbReference>
<dbReference type="PANTHER" id="PTHR11851:SF226">
    <property type="entry name" value="CYTOCHROME B-C1 COMPLEX SUBUNIT 2, MITOCHONDRIAL"/>
    <property type="match status" value="1"/>
</dbReference>
<dbReference type="InterPro" id="IPR011249">
    <property type="entry name" value="Metalloenz_LuxS/M16"/>
</dbReference>
<evidence type="ECO:0000256" key="1">
    <source>
        <dbReference type="ARBA" id="ARBA00004173"/>
    </source>
</evidence>
<evidence type="ECO:0000259" key="5">
    <source>
        <dbReference type="Pfam" id="PF05193"/>
    </source>
</evidence>
<keyword evidence="2" id="KW-0809">Transit peptide</keyword>
<reference evidence="6" key="1">
    <citation type="submission" date="2022-01" db="EMBL/GenBank/DDBJ databases">
        <authorList>
            <person name="King R."/>
        </authorList>
    </citation>
    <scope>NUCLEOTIDE SEQUENCE</scope>
</reference>
<accession>A0A9N9WPQ1</accession>
<dbReference type="FunFam" id="3.30.830.10:FF:000021">
    <property type="entry name" value="Cytochrome b-c1 complex subunit 2"/>
    <property type="match status" value="1"/>
</dbReference>
<feature type="domain" description="Peptidase M16 N-terminal" evidence="4">
    <location>
        <begin position="46"/>
        <end position="190"/>
    </location>
</feature>
<evidence type="ECO:0000313" key="7">
    <source>
        <dbReference type="Proteomes" id="UP001153620"/>
    </source>
</evidence>
<dbReference type="InterPro" id="IPR011765">
    <property type="entry name" value="Pept_M16_N"/>
</dbReference>
<evidence type="ECO:0000259" key="4">
    <source>
        <dbReference type="Pfam" id="PF00675"/>
    </source>
</evidence>
<dbReference type="GO" id="GO:0005739">
    <property type="term" value="C:mitochondrion"/>
    <property type="evidence" value="ECO:0007669"/>
    <property type="project" value="UniProtKB-SubCell"/>
</dbReference>
<feature type="domain" description="Peptidase M16 C-terminal" evidence="5">
    <location>
        <begin position="195"/>
        <end position="369"/>
    </location>
</feature>
<sequence>MANSAAVSKIPLFRTLAARGYASQPAVAAALKSGDVQTTTLPNKLVVSSTETGSAISRISVAFKAGSRNETHDNLGAAHIIRVAAGLSTKHASTFGITRNVQQVGGSLSVTADRELLSYTIEVTRDNLETALQYLEKSVTGQLFKPWEIADSTPRVKLELANVSNQVRAVELLHQAAYRTGLGNSLYCPDHKVGKISSETLQHFFESNFTANRGAVSGVNIDHQMLLGYAQSLQLGSGEGAKNDNKYYGGADVRCERGGKNASVAVATNGAGWSNLQEGIAFAVLQRAGGVGPATKWGQSAGVLVKAIQAAAPNTGATTLNASYSDNGLFGFVVSGPAKEAGIAVEAGIKTLKSCSPSDEDIARGKAQLKSELAFIYETDGSLVQELGVQGIVYGNTLTLKGCFDAIDAVQAGDIKSAARKLSNKVSIGAVGNLEHVPYAADLN</sequence>
<keyword evidence="3" id="KW-0496">Mitochondrion</keyword>
<dbReference type="Pfam" id="PF05193">
    <property type="entry name" value="Peptidase_M16_C"/>
    <property type="match status" value="1"/>
</dbReference>
<dbReference type="InterPro" id="IPR007863">
    <property type="entry name" value="Peptidase_M16_C"/>
</dbReference>
<dbReference type="InterPro" id="IPR050361">
    <property type="entry name" value="MPP/UQCRC_Complex"/>
</dbReference>
<dbReference type="PANTHER" id="PTHR11851">
    <property type="entry name" value="METALLOPROTEASE"/>
    <property type="match status" value="1"/>
</dbReference>
<keyword evidence="7" id="KW-1185">Reference proteome</keyword>
<name>A0A9N9WPQ1_9DIPT</name>
<dbReference type="GO" id="GO:0016020">
    <property type="term" value="C:membrane"/>
    <property type="evidence" value="ECO:0007669"/>
    <property type="project" value="UniProtKB-ARBA"/>
</dbReference>
<dbReference type="SUPFAM" id="SSF63411">
    <property type="entry name" value="LuxS/MPP-like metallohydrolase"/>
    <property type="match status" value="2"/>
</dbReference>
<proteinExistence type="predicted"/>
<dbReference type="Pfam" id="PF00675">
    <property type="entry name" value="Peptidase_M16"/>
    <property type="match status" value="1"/>
</dbReference>
<dbReference type="AlphaFoldDB" id="A0A9N9WPQ1"/>
<comment type="subcellular location">
    <subcellularLocation>
        <location evidence="1">Mitochondrion</location>
    </subcellularLocation>
</comment>
<dbReference type="OrthoDB" id="6369905at2759"/>
<dbReference type="Gene3D" id="3.30.830.10">
    <property type="entry name" value="Metalloenzyme, LuxS/M16 peptidase-like"/>
    <property type="match status" value="2"/>
</dbReference>
<dbReference type="FunFam" id="3.30.830.10:FF:000039">
    <property type="entry name" value="Ubiquinol-cytochrome c reductase core subunit 2"/>
    <property type="match status" value="1"/>
</dbReference>
<evidence type="ECO:0000256" key="2">
    <source>
        <dbReference type="ARBA" id="ARBA00022946"/>
    </source>
</evidence>
<protein>
    <recommendedName>
        <fullName evidence="8">Cytochrome b-c1 complex subunit 2, mitochondrial</fullName>
    </recommendedName>
</protein>
<organism evidence="6 7">
    <name type="scientific">Chironomus riparius</name>
    <dbReference type="NCBI Taxonomy" id="315576"/>
    <lineage>
        <taxon>Eukaryota</taxon>
        <taxon>Metazoa</taxon>
        <taxon>Ecdysozoa</taxon>
        <taxon>Arthropoda</taxon>
        <taxon>Hexapoda</taxon>
        <taxon>Insecta</taxon>
        <taxon>Pterygota</taxon>
        <taxon>Neoptera</taxon>
        <taxon>Endopterygota</taxon>
        <taxon>Diptera</taxon>
        <taxon>Nematocera</taxon>
        <taxon>Chironomoidea</taxon>
        <taxon>Chironomidae</taxon>
        <taxon>Chironominae</taxon>
        <taxon>Chironomus</taxon>
    </lineage>
</organism>
<evidence type="ECO:0008006" key="8">
    <source>
        <dbReference type="Google" id="ProtNLM"/>
    </source>
</evidence>
<evidence type="ECO:0000256" key="3">
    <source>
        <dbReference type="ARBA" id="ARBA00023128"/>
    </source>
</evidence>
<evidence type="ECO:0000313" key="6">
    <source>
        <dbReference type="EMBL" id="CAG9800197.1"/>
    </source>
</evidence>
<reference evidence="6" key="2">
    <citation type="submission" date="2022-10" db="EMBL/GenBank/DDBJ databases">
        <authorList>
            <consortium name="ENA_rothamsted_submissions"/>
            <consortium name="culmorum"/>
            <person name="King R."/>
        </authorList>
    </citation>
    <scope>NUCLEOTIDE SEQUENCE</scope>
</reference>
<dbReference type="GO" id="GO:0046872">
    <property type="term" value="F:metal ion binding"/>
    <property type="evidence" value="ECO:0007669"/>
    <property type="project" value="InterPro"/>
</dbReference>